<protein>
    <recommendedName>
        <fullName evidence="7">HORMA domain-containing protein</fullName>
    </recommendedName>
</protein>
<evidence type="ECO:0000256" key="5">
    <source>
        <dbReference type="ARBA" id="ARBA00023254"/>
    </source>
</evidence>
<organism evidence="8 9">
    <name type="scientific">Hyaloscypha variabilis (strain UAMH 11265 / GT02V1 / F)</name>
    <name type="common">Meliniomyces variabilis</name>
    <dbReference type="NCBI Taxonomy" id="1149755"/>
    <lineage>
        <taxon>Eukaryota</taxon>
        <taxon>Fungi</taxon>
        <taxon>Dikarya</taxon>
        <taxon>Ascomycota</taxon>
        <taxon>Pezizomycotina</taxon>
        <taxon>Leotiomycetes</taxon>
        <taxon>Helotiales</taxon>
        <taxon>Hyaloscyphaceae</taxon>
        <taxon>Hyaloscypha</taxon>
        <taxon>Hyaloscypha variabilis</taxon>
    </lineage>
</organism>
<dbReference type="AlphaFoldDB" id="A0A2J6RSK4"/>
<dbReference type="InterPro" id="IPR051294">
    <property type="entry name" value="HORMA_MeioticProgression"/>
</dbReference>
<feature type="compositionally biased region" description="Basic and acidic residues" evidence="6">
    <location>
        <begin position="25"/>
        <end position="39"/>
    </location>
</feature>
<evidence type="ECO:0000256" key="3">
    <source>
        <dbReference type="ARBA" id="ARBA00022454"/>
    </source>
</evidence>
<feature type="compositionally biased region" description="Basic residues" evidence="6">
    <location>
        <begin position="1"/>
        <end position="11"/>
    </location>
</feature>
<evidence type="ECO:0000313" key="8">
    <source>
        <dbReference type="EMBL" id="PMD41498.1"/>
    </source>
</evidence>
<dbReference type="InterPro" id="IPR036570">
    <property type="entry name" value="HORMA_dom_sf"/>
</dbReference>
<dbReference type="Pfam" id="PF02301">
    <property type="entry name" value="HORMA"/>
    <property type="match status" value="1"/>
</dbReference>
<keyword evidence="3" id="KW-0158">Chromosome</keyword>
<dbReference type="PANTHER" id="PTHR48225:SF7">
    <property type="entry name" value="MEIOSIS-SPECIFIC PROTEIN HOP1"/>
    <property type="match status" value="1"/>
</dbReference>
<dbReference type="STRING" id="1149755.A0A2J6RSK4"/>
<keyword evidence="5" id="KW-0469">Meiosis</keyword>
<feature type="domain" description="HORMA" evidence="7">
    <location>
        <begin position="58"/>
        <end position="282"/>
    </location>
</feature>
<keyword evidence="4" id="KW-0539">Nucleus</keyword>
<dbReference type="GO" id="GO:0051321">
    <property type="term" value="P:meiotic cell cycle"/>
    <property type="evidence" value="ECO:0007669"/>
    <property type="project" value="UniProtKB-KW"/>
</dbReference>
<evidence type="ECO:0000256" key="6">
    <source>
        <dbReference type="SAM" id="MobiDB-lite"/>
    </source>
</evidence>
<feature type="compositionally biased region" description="Polar residues" evidence="6">
    <location>
        <begin position="408"/>
        <end position="422"/>
    </location>
</feature>
<feature type="region of interest" description="Disordered" evidence="6">
    <location>
        <begin position="320"/>
        <end position="351"/>
    </location>
</feature>
<dbReference type="GO" id="GO:0005634">
    <property type="term" value="C:nucleus"/>
    <property type="evidence" value="ECO:0007669"/>
    <property type="project" value="UniProtKB-SubCell"/>
</dbReference>
<dbReference type="InterPro" id="IPR003511">
    <property type="entry name" value="HORMA_dom"/>
</dbReference>
<feature type="region of interest" description="Disordered" evidence="6">
    <location>
        <begin position="375"/>
        <end position="426"/>
    </location>
</feature>
<dbReference type="Gene3D" id="3.30.900.10">
    <property type="entry name" value="HORMA domain"/>
    <property type="match status" value="1"/>
</dbReference>
<sequence>MAGKKKGKKPARCPPLTPLPSQAVRPRELTQLRKDKSEEPQETVQLPTSDVELTDKHSLEIVKTVITATILEIIWVRSEAPASIERIFPDHDWQNYPWDPADPSITYKSFVEGVSGKNKPNYELTDNLILWHFPKRGSSPSLDKVLDCLESGAHDALNQGYLHKLNLSIAHVDDGPITEGNLIESYTIKFFYESGNVTSRIYSETGQKNARISGPVILTDVKNGARKLIDNVAGYLWNNSKRGVLKDHPLPASFRMVMAMDYTDGTPSDYQAPRFHQGDEHASRFINLGYFDENYVLKTGHHSVAVGWHLPGVAPQSLQTTRRIDNGNPSPSEISCHLQDPTTPSMPSRQESIVSELGEGHTHPEAMRQLGGMGAFRQPNTETQDTRPLHRSSPALPRTSTKRRRTEQSQSRPKYPQYTQGILDTLDGQGDVDESGILDCDCGVEDEAKDRLFCLKCKTFHHPQCHGYLDGDHPKYVLCYKCLLIRGDGPNEDELYQEMRDLCVKRRILVCLLETDSPVHIKRINEYSNGDLDRLEKTEIYLAELDLKGFVRIEMDLLKERSSSAFYTLAVDEDTIRSNFFRPEHKISHHFAVPDTPSSARLDEILSADDPNDNLNSPWTARTPSNARSIARAAQRLLAEASSTQDTFSHPSRSRGSTPNLSSSGTQALTPEIYRSSSNKKRTADSNVNGLSPKRRYPATNSPWILKLSDE</sequence>
<keyword evidence="9" id="KW-1185">Reference proteome</keyword>
<evidence type="ECO:0000256" key="1">
    <source>
        <dbReference type="ARBA" id="ARBA00004123"/>
    </source>
</evidence>
<dbReference type="GO" id="GO:0005694">
    <property type="term" value="C:chromosome"/>
    <property type="evidence" value="ECO:0007669"/>
    <property type="project" value="UniProtKB-SubCell"/>
</dbReference>
<feature type="compositionally biased region" description="Polar residues" evidence="6">
    <location>
        <begin position="641"/>
        <end position="669"/>
    </location>
</feature>
<comment type="subcellular location">
    <subcellularLocation>
        <location evidence="2">Chromosome</location>
    </subcellularLocation>
    <subcellularLocation>
        <location evidence="1">Nucleus</location>
    </subcellularLocation>
</comment>
<feature type="region of interest" description="Disordered" evidence="6">
    <location>
        <begin position="1"/>
        <end position="48"/>
    </location>
</feature>
<accession>A0A2J6RSK4</accession>
<name>A0A2J6RSK4_HYAVF</name>
<gene>
    <name evidence="8" type="ORF">L207DRAFT_581924</name>
</gene>
<dbReference type="InterPro" id="IPR011011">
    <property type="entry name" value="Znf_FYVE_PHD"/>
</dbReference>
<evidence type="ECO:0000313" key="9">
    <source>
        <dbReference type="Proteomes" id="UP000235786"/>
    </source>
</evidence>
<dbReference type="OrthoDB" id="1928087at2759"/>
<reference evidence="8 9" key="1">
    <citation type="submission" date="2016-04" db="EMBL/GenBank/DDBJ databases">
        <title>A degradative enzymes factory behind the ericoid mycorrhizal symbiosis.</title>
        <authorList>
            <consortium name="DOE Joint Genome Institute"/>
            <person name="Martino E."/>
            <person name="Morin E."/>
            <person name="Grelet G."/>
            <person name="Kuo A."/>
            <person name="Kohler A."/>
            <person name="Daghino S."/>
            <person name="Barry K."/>
            <person name="Choi C."/>
            <person name="Cichocki N."/>
            <person name="Clum A."/>
            <person name="Copeland A."/>
            <person name="Hainaut M."/>
            <person name="Haridas S."/>
            <person name="Labutti K."/>
            <person name="Lindquist E."/>
            <person name="Lipzen A."/>
            <person name="Khouja H.-R."/>
            <person name="Murat C."/>
            <person name="Ohm R."/>
            <person name="Olson A."/>
            <person name="Spatafora J."/>
            <person name="Veneault-Fourrey C."/>
            <person name="Henrissat B."/>
            <person name="Grigoriev I."/>
            <person name="Martin F."/>
            <person name="Perotto S."/>
        </authorList>
    </citation>
    <scope>NUCLEOTIDE SEQUENCE [LARGE SCALE GENOMIC DNA]</scope>
    <source>
        <strain evidence="8 9">F</strain>
    </source>
</reference>
<proteinExistence type="predicted"/>
<evidence type="ECO:0000256" key="4">
    <source>
        <dbReference type="ARBA" id="ARBA00023242"/>
    </source>
</evidence>
<feature type="region of interest" description="Disordered" evidence="6">
    <location>
        <begin position="640"/>
        <end position="711"/>
    </location>
</feature>
<dbReference type="Proteomes" id="UP000235786">
    <property type="component" value="Unassembled WGS sequence"/>
</dbReference>
<feature type="compositionally biased region" description="Polar residues" evidence="6">
    <location>
        <begin position="340"/>
        <end position="351"/>
    </location>
</feature>
<evidence type="ECO:0000256" key="2">
    <source>
        <dbReference type="ARBA" id="ARBA00004286"/>
    </source>
</evidence>
<evidence type="ECO:0000259" key="7">
    <source>
        <dbReference type="Pfam" id="PF02301"/>
    </source>
</evidence>
<feature type="compositionally biased region" description="Polar residues" evidence="6">
    <location>
        <begin position="320"/>
        <end position="333"/>
    </location>
</feature>
<dbReference type="PANTHER" id="PTHR48225">
    <property type="entry name" value="HORMA DOMAIN-CONTAINING PROTEIN 1"/>
    <property type="match status" value="1"/>
</dbReference>
<dbReference type="EMBL" id="KZ613944">
    <property type="protein sequence ID" value="PMD41498.1"/>
    <property type="molecule type" value="Genomic_DNA"/>
</dbReference>
<dbReference type="SUPFAM" id="SSF57903">
    <property type="entry name" value="FYVE/PHD zinc finger"/>
    <property type="match status" value="1"/>
</dbReference>